<dbReference type="eggNOG" id="KOG1987">
    <property type="taxonomic scope" value="Eukaryota"/>
</dbReference>
<sequence length="345" mass="39813">MAALAWVTTRIFCAAQNSVPRITAVEQNSVTKTAAVLPTDHEDSPDFIVETRDFSPTHFMTKIESFSLLSVYDIEKYETREFEAGDYKWRLVIYPNVHCQNKEKRNHISVYLAMVDTSSLPVNWEFNAIFTIFLYNQILDNYLLNGTNGRRFNNAKSIWGFPKFISKKILGDESSGYIINDNIVLGAEVFVLKTPRVIESVNLFHPASQYPQKREWKIHEFSKLKADILFSEIFTIGDINWQMKLYPNGADPSSKGGSHLSIFLACVDSDRFDARKKVKTEFYIRLKCRGDFHHSEKFSVWFTSSVKDWGKHKFISLAALRDPRYGYLVDDCLTIEVEILVQLVE</sequence>
<protein>
    <recommendedName>
        <fullName evidence="1">MATH domain-containing protein</fullName>
    </recommendedName>
</protein>
<dbReference type="AlphaFoldDB" id="A0A022RRS5"/>
<dbReference type="PANTHER" id="PTHR46162:SF20">
    <property type="entry name" value="UBIQUITIN CARBOXYL-TERMINAL HYDROLASE 7-LIKE ISOFORM X1"/>
    <property type="match status" value="1"/>
</dbReference>
<feature type="domain" description="MATH" evidence="1">
    <location>
        <begin position="56"/>
        <end position="189"/>
    </location>
</feature>
<evidence type="ECO:0000313" key="3">
    <source>
        <dbReference type="Proteomes" id="UP000030748"/>
    </source>
</evidence>
<evidence type="ECO:0000259" key="1">
    <source>
        <dbReference type="PROSITE" id="PS50144"/>
    </source>
</evidence>
<dbReference type="PROSITE" id="PS50144">
    <property type="entry name" value="MATH"/>
    <property type="match status" value="2"/>
</dbReference>
<dbReference type="SUPFAM" id="SSF49599">
    <property type="entry name" value="TRAF domain-like"/>
    <property type="match status" value="2"/>
</dbReference>
<proteinExistence type="predicted"/>
<reference evidence="2 3" key="1">
    <citation type="journal article" date="2013" name="Proc. Natl. Acad. Sci. U.S.A.">
        <title>Fine-scale variation in meiotic recombination in Mimulus inferred from population shotgun sequencing.</title>
        <authorList>
            <person name="Hellsten U."/>
            <person name="Wright K.M."/>
            <person name="Jenkins J."/>
            <person name="Shu S."/>
            <person name="Yuan Y."/>
            <person name="Wessler S.R."/>
            <person name="Schmutz J."/>
            <person name="Willis J.H."/>
            <person name="Rokhsar D.S."/>
        </authorList>
    </citation>
    <scope>NUCLEOTIDE SEQUENCE [LARGE SCALE GENOMIC DNA]</scope>
    <source>
        <strain evidence="3">cv. DUN x IM62</strain>
    </source>
</reference>
<accession>A0A022RRS5</accession>
<dbReference type="Proteomes" id="UP000030748">
    <property type="component" value="Unassembled WGS sequence"/>
</dbReference>
<dbReference type="EMBL" id="KI630292">
    <property type="protein sequence ID" value="EYU42428.1"/>
    <property type="molecule type" value="Genomic_DNA"/>
</dbReference>
<keyword evidence="3" id="KW-1185">Reference proteome</keyword>
<dbReference type="PANTHER" id="PTHR46162">
    <property type="entry name" value="TRAF-LIKE FAMILY PROTEIN"/>
    <property type="match status" value="1"/>
</dbReference>
<dbReference type="CDD" id="cd00121">
    <property type="entry name" value="MATH"/>
    <property type="match status" value="2"/>
</dbReference>
<gene>
    <name evidence="2" type="ORF">MIMGU_mgv1a018170mg</name>
</gene>
<organism evidence="2 3">
    <name type="scientific">Erythranthe guttata</name>
    <name type="common">Yellow monkey flower</name>
    <name type="synonym">Mimulus guttatus</name>
    <dbReference type="NCBI Taxonomy" id="4155"/>
    <lineage>
        <taxon>Eukaryota</taxon>
        <taxon>Viridiplantae</taxon>
        <taxon>Streptophyta</taxon>
        <taxon>Embryophyta</taxon>
        <taxon>Tracheophyta</taxon>
        <taxon>Spermatophyta</taxon>
        <taxon>Magnoliopsida</taxon>
        <taxon>eudicotyledons</taxon>
        <taxon>Gunneridae</taxon>
        <taxon>Pentapetalae</taxon>
        <taxon>asterids</taxon>
        <taxon>lamiids</taxon>
        <taxon>Lamiales</taxon>
        <taxon>Phrymaceae</taxon>
        <taxon>Erythranthe</taxon>
    </lineage>
</organism>
<dbReference type="SMART" id="SM00061">
    <property type="entry name" value="MATH"/>
    <property type="match status" value="2"/>
</dbReference>
<dbReference type="InterPro" id="IPR002083">
    <property type="entry name" value="MATH/TRAF_dom"/>
</dbReference>
<dbReference type="InterPro" id="IPR008974">
    <property type="entry name" value="TRAF-like"/>
</dbReference>
<dbReference type="Pfam" id="PF22486">
    <property type="entry name" value="MATH_2"/>
    <property type="match status" value="2"/>
</dbReference>
<feature type="domain" description="MATH" evidence="1">
    <location>
        <begin position="211"/>
        <end position="339"/>
    </location>
</feature>
<name>A0A022RRS5_ERYGU</name>
<dbReference type="Gene3D" id="2.60.210.10">
    <property type="entry name" value="Apoptosis, Tumor Necrosis Factor Receptor Associated Protein 2, Chain A"/>
    <property type="match status" value="2"/>
</dbReference>
<evidence type="ECO:0000313" key="2">
    <source>
        <dbReference type="EMBL" id="EYU42428.1"/>
    </source>
</evidence>